<organism evidence="2 3">
    <name type="scientific">Prorocentrum cordatum</name>
    <dbReference type="NCBI Taxonomy" id="2364126"/>
    <lineage>
        <taxon>Eukaryota</taxon>
        <taxon>Sar</taxon>
        <taxon>Alveolata</taxon>
        <taxon>Dinophyceae</taxon>
        <taxon>Prorocentrales</taxon>
        <taxon>Prorocentraceae</taxon>
        <taxon>Prorocentrum</taxon>
    </lineage>
</organism>
<evidence type="ECO:0000256" key="1">
    <source>
        <dbReference type="PROSITE-ProRule" id="PRU00708"/>
    </source>
</evidence>
<dbReference type="InterPro" id="IPR002885">
    <property type="entry name" value="PPR_rpt"/>
</dbReference>
<dbReference type="PROSITE" id="PS51375">
    <property type="entry name" value="PPR"/>
    <property type="match status" value="2"/>
</dbReference>
<dbReference type="Pfam" id="PF01535">
    <property type="entry name" value="PPR"/>
    <property type="match status" value="2"/>
</dbReference>
<name>A0ABN9VKU3_9DINO</name>
<dbReference type="Gene3D" id="1.25.40.10">
    <property type="entry name" value="Tetratricopeptide repeat domain"/>
    <property type="match status" value="1"/>
</dbReference>
<reference evidence="2" key="1">
    <citation type="submission" date="2023-10" db="EMBL/GenBank/DDBJ databases">
        <authorList>
            <person name="Chen Y."/>
            <person name="Shah S."/>
            <person name="Dougan E. K."/>
            <person name="Thang M."/>
            <person name="Chan C."/>
        </authorList>
    </citation>
    <scope>NUCLEOTIDE SEQUENCE [LARGE SCALE GENOMIC DNA]</scope>
</reference>
<keyword evidence="3" id="KW-1185">Reference proteome</keyword>
<dbReference type="NCBIfam" id="TIGR00756">
    <property type="entry name" value="PPR"/>
    <property type="match status" value="1"/>
</dbReference>
<proteinExistence type="predicted"/>
<feature type="repeat" description="PPR" evidence="1">
    <location>
        <begin position="1"/>
        <end position="35"/>
    </location>
</feature>
<evidence type="ECO:0008006" key="4">
    <source>
        <dbReference type="Google" id="ProtNLM"/>
    </source>
</evidence>
<feature type="repeat" description="PPR" evidence="1">
    <location>
        <begin position="102"/>
        <end position="136"/>
    </location>
</feature>
<sequence>MSFSYNAGASACEKGEQWQRALRLLIEMRDSKLEPDSATMLGSTRAGRASSGSGLWRCSARCGRRSWSPPHLQFVCQRVREGRAVAEGAGAAQRDVEGEAGARLSYSAVISACAKGEQWQRSLALLSEMWEAKLGPN</sequence>
<gene>
    <name evidence="2" type="ORF">PCOR1329_LOCUS58716</name>
</gene>
<protein>
    <recommendedName>
        <fullName evidence="4">Pentatricopeptide repeat-containing protein</fullName>
    </recommendedName>
</protein>
<dbReference type="InterPro" id="IPR011990">
    <property type="entry name" value="TPR-like_helical_dom_sf"/>
</dbReference>
<comment type="caution">
    <text evidence="2">The sequence shown here is derived from an EMBL/GenBank/DDBJ whole genome shotgun (WGS) entry which is preliminary data.</text>
</comment>
<dbReference type="Proteomes" id="UP001189429">
    <property type="component" value="Unassembled WGS sequence"/>
</dbReference>
<dbReference type="EMBL" id="CAUYUJ010017288">
    <property type="protein sequence ID" value="CAK0873513.1"/>
    <property type="molecule type" value="Genomic_DNA"/>
</dbReference>
<evidence type="ECO:0000313" key="3">
    <source>
        <dbReference type="Proteomes" id="UP001189429"/>
    </source>
</evidence>
<evidence type="ECO:0000313" key="2">
    <source>
        <dbReference type="EMBL" id="CAK0873513.1"/>
    </source>
</evidence>
<accession>A0ABN9VKU3</accession>